<gene>
    <name evidence="2" type="ORF">Bca52824_084491</name>
</gene>
<evidence type="ECO:0000256" key="1">
    <source>
        <dbReference type="SAM" id="MobiDB-lite"/>
    </source>
</evidence>
<comment type="caution">
    <text evidence="2">The sequence shown here is derived from an EMBL/GenBank/DDBJ whole genome shotgun (WGS) entry which is preliminary data.</text>
</comment>
<feature type="compositionally biased region" description="Basic and acidic residues" evidence="1">
    <location>
        <begin position="100"/>
        <end position="119"/>
    </location>
</feature>
<sequence>MEIAAGTAADAPPGFNPPTSSRIKVFGVNIHMSELWRASIEKVEISSKLGHQTRDRTFDKARKLQGERKPATTTKEEAARSQSQTPAINGAGLATVSQRSESDDHHEKSATPKPKDHTD</sequence>
<dbReference type="EMBL" id="JAAMPC010000016">
    <property type="protein sequence ID" value="KAG2254355.1"/>
    <property type="molecule type" value="Genomic_DNA"/>
</dbReference>
<feature type="region of interest" description="Disordered" evidence="1">
    <location>
        <begin position="46"/>
        <end position="119"/>
    </location>
</feature>
<evidence type="ECO:0000313" key="3">
    <source>
        <dbReference type="Proteomes" id="UP000886595"/>
    </source>
</evidence>
<accession>A0A8X7TTR7</accession>
<evidence type="ECO:0000313" key="2">
    <source>
        <dbReference type="EMBL" id="KAG2254355.1"/>
    </source>
</evidence>
<proteinExistence type="predicted"/>
<organism evidence="2 3">
    <name type="scientific">Brassica carinata</name>
    <name type="common">Ethiopian mustard</name>
    <name type="synonym">Abyssinian cabbage</name>
    <dbReference type="NCBI Taxonomy" id="52824"/>
    <lineage>
        <taxon>Eukaryota</taxon>
        <taxon>Viridiplantae</taxon>
        <taxon>Streptophyta</taxon>
        <taxon>Embryophyta</taxon>
        <taxon>Tracheophyta</taxon>
        <taxon>Spermatophyta</taxon>
        <taxon>Magnoliopsida</taxon>
        <taxon>eudicotyledons</taxon>
        <taxon>Gunneridae</taxon>
        <taxon>Pentapetalae</taxon>
        <taxon>rosids</taxon>
        <taxon>malvids</taxon>
        <taxon>Brassicales</taxon>
        <taxon>Brassicaceae</taxon>
        <taxon>Brassiceae</taxon>
        <taxon>Brassica</taxon>
    </lineage>
</organism>
<keyword evidence="3" id="KW-1185">Reference proteome</keyword>
<name>A0A8X7TTR7_BRACI</name>
<dbReference type="AlphaFoldDB" id="A0A8X7TTR7"/>
<dbReference type="Proteomes" id="UP000886595">
    <property type="component" value="Unassembled WGS sequence"/>
</dbReference>
<feature type="compositionally biased region" description="Basic and acidic residues" evidence="1">
    <location>
        <begin position="52"/>
        <end position="79"/>
    </location>
</feature>
<feature type="region of interest" description="Disordered" evidence="1">
    <location>
        <begin position="1"/>
        <end position="20"/>
    </location>
</feature>
<reference evidence="2 3" key="1">
    <citation type="submission" date="2020-02" db="EMBL/GenBank/DDBJ databases">
        <authorList>
            <person name="Ma Q."/>
            <person name="Huang Y."/>
            <person name="Song X."/>
            <person name="Pei D."/>
        </authorList>
    </citation>
    <scope>NUCLEOTIDE SEQUENCE [LARGE SCALE GENOMIC DNA]</scope>
    <source>
        <strain evidence="2">Sxm20200214</strain>
        <tissue evidence="2">Leaf</tissue>
    </source>
</reference>
<protein>
    <submittedName>
        <fullName evidence="2">Uncharacterized protein</fullName>
    </submittedName>
</protein>